<keyword evidence="4 7" id="KW-0812">Transmembrane</keyword>
<dbReference type="GO" id="GO:0005886">
    <property type="term" value="C:plasma membrane"/>
    <property type="evidence" value="ECO:0007669"/>
    <property type="project" value="UniProtKB-SubCell"/>
</dbReference>
<comment type="caution">
    <text evidence="9">The sequence shown here is derived from an EMBL/GenBank/DDBJ whole genome shotgun (WGS) entry which is preliminary data.</text>
</comment>
<evidence type="ECO:0000313" key="10">
    <source>
        <dbReference type="Proteomes" id="UP000323258"/>
    </source>
</evidence>
<comment type="function">
    <text evidence="7">Part of the tripartite ATP-independent periplasmic (TRAP) transport system.</text>
</comment>
<feature type="transmembrane region" description="Helical" evidence="7">
    <location>
        <begin position="372"/>
        <end position="393"/>
    </location>
</feature>
<dbReference type="PANTHER" id="PTHR33362:SF5">
    <property type="entry name" value="C4-DICARBOXYLATE TRAP TRANSPORTER LARGE PERMEASE PROTEIN DCTM"/>
    <property type="match status" value="1"/>
</dbReference>
<feature type="transmembrane region" description="Helical" evidence="7">
    <location>
        <begin position="320"/>
        <end position="338"/>
    </location>
</feature>
<feature type="transmembrane region" description="Helical" evidence="7">
    <location>
        <begin position="345"/>
        <end position="366"/>
    </location>
</feature>
<evidence type="ECO:0000256" key="4">
    <source>
        <dbReference type="ARBA" id="ARBA00022692"/>
    </source>
</evidence>
<dbReference type="InterPro" id="IPR004681">
    <property type="entry name" value="TRAP_DctM"/>
</dbReference>
<dbReference type="AlphaFoldDB" id="A0A5D4GS05"/>
<comment type="similarity">
    <text evidence="7">Belongs to the TRAP transporter large permease family.</text>
</comment>
<dbReference type="InterPro" id="IPR010656">
    <property type="entry name" value="DctM"/>
</dbReference>
<comment type="subunit">
    <text evidence="7">The complex comprises the extracytoplasmic solute receptor protein and the two transmembrane proteins.</text>
</comment>
<feature type="transmembrane region" description="Helical" evidence="7">
    <location>
        <begin position="98"/>
        <end position="125"/>
    </location>
</feature>
<keyword evidence="10" id="KW-1185">Reference proteome</keyword>
<feature type="transmembrane region" description="Helical" evidence="7">
    <location>
        <begin position="174"/>
        <end position="199"/>
    </location>
</feature>
<feature type="domain" description="TRAP C4-dicarboxylate transport system permease DctM subunit" evidence="8">
    <location>
        <begin position="13"/>
        <end position="426"/>
    </location>
</feature>
<evidence type="ECO:0000313" key="9">
    <source>
        <dbReference type="EMBL" id="TYR30519.1"/>
    </source>
</evidence>
<dbReference type="EMBL" id="VSZS01000066">
    <property type="protein sequence ID" value="TYR30519.1"/>
    <property type="molecule type" value="Genomic_DNA"/>
</dbReference>
<feature type="transmembrane region" description="Helical" evidence="7">
    <location>
        <begin position="250"/>
        <end position="267"/>
    </location>
</feature>
<keyword evidence="2" id="KW-1003">Cell membrane</keyword>
<sequence>MSDLLIGFAGIGLAVFLILARIPIAVALTSVSFVGLFILIGERGAFGVLSAVVYDFIAKWTLSSIPMFLLMGFVCFHAGLTRGLFNLCRVLFVRLPGGLAITAVVGSAGFATVTGSSVACAAAMGRIAVPEMLRAGYKPELATGSIAAAGTVGALIPPSILLIIFGTFTQTPVSLLFLGGIGAGLLTALSYIVVILIRVKLNPSLAPRSMEKIQSGARTQAFKEVWPTLLLICIVFGGLFSGVFTATEAGAVGALASFGVAALNRTLSWRVAWNAIRETTYTTATIFVITIGANLLTRFLSISDVAGVLSEFVISFGAEPWILAIGLTVLFVLLGLILEPMGALLLTLPVILPVMVASDASMIWYGVLIVKLLEVGMITPPVGLNVFVVKSVVGDRVSTSAIFRGIWWFLIIDFVVVGLMIAFPGLVLAIPNLVGS</sequence>
<evidence type="ECO:0000256" key="5">
    <source>
        <dbReference type="ARBA" id="ARBA00022989"/>
    </source>
</evidence>
<feature type="transmembrane region" description="Helical" evidence="7">
    <location>
        <begin position="37"/>
        <end position="57"/>
    </location>
</feature>
<dbReference type="Proteomes" id="UP000323258">
    <property type="component" value="Unassembled WGS sequence"/>
</dbReference>
<feature type="transmembrane region" description="Helical" evidence="7">
    <location>
        <begin position="279"/>
        <end position="300"/>
    </location>
</feature>
<feature type="transmembrane region" description="Helical" evidence="7">
    <location>
        <begin position="405"/>
        <end position="430"/>
    </location>
</feature>
<evidence type="ECO:0000256" key="6">
    <source>
        <dbReference type="ARBA" id="ARBA00023136"/>
    </source>
</evidence>
<feature type="transmembrane region" description="Helical" evidence="7">
    <location>
        <begin position="69"/>
        <end position="92"/>
    </location>
</feature>
<dbReference type="RefSeq" id="WP_148916057.1">
    <property type="nucleotide sequence ID" value="NZ_VSZS01000066.1"/>
</dbReference>
<keyword evidence="5 7" id="KW-1133">Transmembrane helix</keyword>
<evidence type="ECO:0000256" key="2">
    <source>
        <dbReference type="ARBA" id="ARBA00022475"/>
    </source>
</evidence>
<dbReference type="PANTHER" id="PTHR33362">
    <property type="entry name" value="SIALIC ACID TRAP TRANSPORTER PERMEASE PROTEIN SIAT-RELATED"/>
    <property type="match status" value="1"/>
</dbReference>
<name>A0A5D4GS05_9HYPH</name>
<reference evidence="9 10" key="2">
    <citation type="submission" date="2019-09" db="EMBL/GenBank/DDBJ databases">
        <title>Mesorhizobium sp. MaA-C15 isolated from Microcystis aeruginosa.</title>
        <authorList>
            <person name="Jeong S.E."/>
            <person name="Jin H.M."/>
            <person name="Jeon C.O."/>
        </authorList>
    </citation>
    <scope>NUCLEOTIDE SEQUENCE [LARGE SCALE GENOMIC DNA]</scope>
    <source>
        <strain evidence="9 10">MaA-C15</strain>
    </source>
</reference>
<organism evidence="9 10">
    <name type="scientific">Neoaquamicrobium microcysteis</name>
    <dbReference type="NCBI Taxonomy" id="2682781"/>
    <lineage>
        <taxon>Bacteria</taxon>
        <taxon>Pseudomonadati</taxon>
        <taxon>Pseudomonadota</taxon>
        <taxon>Alphaproteobacteria</taxon>
        <taxon>Hyphomicrobiales</taxon>
        <taxon>Phyllobacteriaceae</taxon>
        <taxon>Neoaquamicrobium</taxon>
    </lineage>
</organism>
<dbReference type="Pfam" id="PF06808">
    <property type="entry name" value="DctM"/>
    <property type="match status" value="1"/>
</dbReference>
<keyword evidence="7" id="KW-0813">Transport</keyword>
<gene>
    <name evidence="9" type="ORF">FY036_17545</name>
</gene>
<comment type="subcellular location">
    <subcellularLocation>
        <location evidence="1 7">Cell inner membrane</location>
        <topology evidence="1 7">Multi-pass membrane protein</topology>
    </subcellularLocation>
</comment>
<dbReference type="OrthoDB" id="8043430at2"/>
<reference evidence="9 10" key="1">
    <citation type="submission" date="2019-08" db="EMBL/GenBank/DDBJ databases">
        <authorList>
            <person name="Seo Y.L."/>
        </authorList>
    </citation>
    <scope>NUCLEOTIDE SEQUENCE [LARGE SCALE GENOMIC DNA]</scope>
    <source>
        <strain evidence="9 10">MaA-C15</strain>
    </source>
</reference>
<evidence type="ECO:0000256" key="7">
    <source>
        <dbReference type="RuleBase" id="RU369079"/>
    </source>
</evidence>
<evidence type="ECO:0000256" key="1">
    <source>
        <dbReference type="ARBA" id="ARBA00004429"/>
    </source>
</evidence>
<feature type="transmembrane region" description="Helical" evidence="7">
    <location>
        <begin position="225"/>
        <end position="244"/>
    </location>
</feature>
<accession>A0A5D4GS05</accession>
<proteinExistence type="inferred from homology"/>
<dbReference type="GO" id="GO:0022857">
    <property type="term" value="F:transmembrane transporter activity"/>
    <property type="evidence" value="ECO:0007669"/>
    <property type="project" value="UniProtKB-UniRule"/>
</dbReference>
<keyword evidence="3 7" id="KW-0997">Cell inner membrane</keyword>
<evidence type="ECO:0000259" key="8">
    <source>
        <dbReference type="Pfam" id="PF06808"/>
    </source>
</evidence>
<evidence type="ECO:0000256" key="3">
    <source>
        <dbReference type="ARBA" id="ARBA00022519"/>
    </source>
</evidence>
<feature type="transmembrane region" description="Helical" evidence="7">
    <location>
        <begin position="146"/>
        <end position="168"/>
    </location>
</feature>
<dbReference type="PIRSF" id="PIRSF006066">
    <property type="entry name" value="HI0050"/>
    <property type="match status" value="1"/>
</dbReference>
<protein>
    <recommendedName>
        <fullName evidence="7">TRAP transporter large permease protein</fullName>
    </recommendedName>
</protein>
<dbReference type="NCBIfam" id="TIGR00786">
    <property type="entry name" value="dctM"/>
    <property type="match status" value="1"/>
</dbReference>
<keyword evidence="6 7" id="KW-0472">Membrane</keyword>